<dbReference type="InterPro" id="IPR032839">
    <property type="entry name" value="RAB3GAP_N"/>
</dbReference>
<feature type="domain" description="Rab3-GAP regulatory subunit N-terminal" evidence="1">
    <location>
        <begin position="6"/>
        <end position="156"/>
    </location>
</feature>
<reference evidence="2 3" key="1">
    <citation type="submission" date="2024-06" db="EMBL/GenBank/DDBJ databases">
        <authorList>
            <person name="Kraege A."/>
            <person name="Thomma B."/>
        </authorList>
    </citation>
    <scope>NUCLEOTIDE SEQUENCE [LARGE SCALE GENOMIC DNA]</scope>
</reference>
<accession>A0ABP1FFG7</accession>
<name>A0ABP1FFG7_9CHLO</name>
<keyword evidence="3" id="KW-1185">Reference proteome</keyword>
<dbReference type="EMBL" id="CAXHTA020000001">
    <property type="protein sequence ID" value="CAL5218633.1"/>
    <property type="molecule type" value="Genomic_DNA"/>
</dbReference>
<evidence type="ECO:0000313" key="3">
    <source>
        <dbReference type="Proteomes" id="UP001497392"/>
    </source>
</evidence>
<evidence type="ECO:0000259" key="1">
    <source>
        <dbReference type="Pfam" id="PF14655"/>
    </source>
</evidence>
<proteinExistence type="predicted"/>
<comment type="caution">
    <text evidence="2">The sequence shown here is derived from an EMBL/GenBank/DDBJ whole genome shotgun (WGS) entry which is preliminary data.</text>
</comment>
<dbReference type="Pfam" id="PF14655">
    <property type="entry name" value="RAB3GAP2_N"/>
    <property type="match status" value="1"/>
</dbReference>
<dbReference type="PANTHER" id="PTHR12472">
    <property type="entry name" value="RAB3-GAP REGULATORY DOMAIN"/>
    <property type="match status" value="1"/>
</dbReference>
<dbReference type="PANTHER" id="PTHR12472:SF0">
    <property type="entry name" value="RAB3 GTPASE-ACTIVATING PROTEIN NON-CATALYTIC SUBUNIT"/>
    <property type="match status" value="1"/>
</dbReference>
<evidence type="ECO:0000313" key="2">
    <source>
        <dbReference type="EMBL" id="CAL5218633.1"/>
    </source>
</evidence>
<dbReference type="Proteomes" id="UP001497392">
    <property type="component" value="Unassembled WGS sequence"/>
</dbReference>
<organism evidence="2 3">
    <name type="scientific">Coccomyxa viridis</name>
    <dbReference type="NCBI Taxonomy" id="1274662"/>
    <lineage>
        <taxon>Eukaryota</taxon>
        <taxon>Viridiplantae</taxon>
        <taxon>Chlorophyta</taxon>
        <taxon>core chlorophytes</taxon>
        <taxon>Trebouxiophyceae</taxon>
        <taxon>Trebouxiophyceae incertae sedis</taxon>
        <taxon>Coccomyxaceae</taxon>
        <taxon>Coccomyxa</taxon>
    </lineage>
</organism>
<dbReference type="InterPro" id="IPR026059">
    <property type="entry name" value="Rab3GAP2"/>
</dbReference>
<protein>
    <submittedName>
        <fullName evidence="2">G334 protein</fullName>
    </submittedName>
</protein>
<sequence length="194" mass="20963">MRERMESKEESYLLVGTSTGHLQLHGSDGQLLHRQRLHVKAVTGITVRCAGMQAGSEGASEDITVCSEDAVARVSSLELQSPTYLRKTVGVSVKWPSLGYNKWDTSRKTGRRQAAICAGVKPPGLYTSMTGSDAKHPLVLITVSRSPAVTAFTVSKHAAHGALQLIHRPGDFCCLWSIRAGQDCSGRPPGWVPR</sequence>
<gene>
    <name evidence="2" type="primary">g334</name>
    <name evidence="2" type="ORF">VP750_LOCUS292</name>
</gene>